<feature type="region of interest" description="Disordered" evidence="1">
    <location>
        <begin position="62"/>
        <end position="84"/>
    </location>
</feature>
<dbReference type="Proteomes" id="UP001482620">
    <property type="component" value="Unassembled WGS sequence"/>
</dbReference>
<sequence length="120" mass="12912">MQQDCQLGIPPPSSHLAILILSLPLCRLSFYLSSSLPLPSPPPSPSILVSLITIQQTAAEESAEMTHNTLKQEPAHTPPLHLPPSDLFSVAAADSSTRHTHHINTDADTFHLSTGYNNVS</sequence>
<reference evidence="3 4" key="1">
    <citation type="submission" date="2021-06" db="EMBL/GenBank/DDBJ databases">
        <authorList>
            <person name="Palmer J.M."/>
        </authorList>
    </citation>
    <scope>NUCLEOTIDE SEQUENCE [LARGE SCALE GENOMIC DNA]</scope>
    <source>
        <strain evidence="4">if_2019</strain>
        <tissue evidence="3">Muscle</tissue>
    </source>
</reference>
<feature type="chain" id="PRO_5047536377" evidence="2">
    <location>
        <begin position="36"/>
        <end position="120"/>
    </location>
</feature>
<keyword evidence="4" id="KW-1185">Reference proteome</keyword>
<evidence type="ECO:0000313" key="3">
    <source>
        <dbReference type="EMBL" id="MEQ2226437.1"/>
    </source>
</evidence>
<evidence type="ECO:0000313" key="4">
    <source>
        <dbReference type="Proteomes" id="UP001482620"/>
    </source>
</evidence>
<organism evidence="3 4">
    <name type="scientific">Ilyodon furcidens</name>
    <name type="common">goldbreast splitfin</name>
    <dbReference type="NCBI Taxonomy" id="33524"/>
    <lineage>
        <taxon>Eukaryota</taxon>
        <taxon>Metazoa</taxon>
        <taxon>Chordata</taxon>
        <taxon>Craniata</taxon>
        <taxon>Vertebrata</taxon>
        <taxon>Euteleostomi</taxon>
        <taxon>Actinopterygii</taxon>
        <taxon>Neopterygii</taxon>
        <taxon>Teleostei</taxon>
        <taxon>Neoteleostei</taxon>
        <taxon>Acanthomorphata</taxon>
        <taxon>Ovalentaria</taxon>
        <taxon>Atherinomorphae</taxon>
        <taxon>Cyprinodontiformes</taxon>
        <taxon>Goodeidae</taxon>
        <taxon>Ilyodon</taxon>
    </lineage>
</organism>
<keyword evidence="2" id="KW-0732">Signal</keyword>
<accession>A0ABV0T2B1</accession>
<comment type="caution">
    <text evidence="3">The sequence shown here is derived from an EMBL/GenBank/DDBJ whole genome shotgun (WGS) entry which is preliminary data.</text>
</comment>
<dbReference type="EMBL" id="JAHRIQ010015201">
    <property type="protein sequence ID" value="MEQ2226437.1"/>
    <property type="molecule type" value="Genomic_DNA"/>
</dbReference>
<name>A0ABV0T2B1_9TELE</name>
<feature type="compositionally biased region" description="Polar residues" evidence="1">
    <location>
        <begin position="62"/>
        <end position="71"/>
    </location>
</feature>
<gene>
    <name evidence="3" type="ORF">ILYODFUR_027444</name>
</gene>
<evidence type="ECO:0000256" key="1">
    <source>
        <dbReference type="SAM" id="MobiDB-lite"/>
    </source>
</evidence>
<feature type="signal peptide" evidence="2">
    <location>
        <begin position="1"/>
        <end position="35"/>
    </location>
</feature>
<evidence type="ECO:0000256" key="2">
    <source>
        <dbReference type="SAM" id="SignalP"/>
    </source>
</evidence>
<protein>
    <submittedName>
        <fullName evidence="3">Uncharacterized protein</fullName>
    </submittedName>
</protein>
<proteinExistence type="predicted"/>